<feature type="region of interest" description="Disordered" evidence="1">
    <location>
        <begin position="7"/>
        <end position="31"/>
    </location>
</feature>
<keyword evidence="3" id="KW-1185">Reference proteome</keyword>
<dbReference type="Proteomes" id="UP000041254">
    <property type="component" value="Unassembled WGS sequence"/>
</dbReference>
<accession>A0A0G4EBF3</accession>
<dbReference type="EMBL" id="CDMY01000091">
    <property type="protein sequence ID" value="CEL92597.1"/>
    <property type="molecule type" value="Genomic_DNA"/>
</dbReference>
<organism evidence="2 3">
    <name type="scientific">Vitrella brassicaformis (strain CCMP3155)</name>
    <dbReference type="NCBI Taxonomy" id="1169540"/>
    <lineage>
        <taxon>Eukaryota</taxon>
        <taxon>Sar</taxon>
        <taxon>Alveolata</taxon>
        <taxon>Colpodellida</taxon>
        <taxon>Vitrellaceae</taxon>
        <taxon>Vitrella</taxon>
    </lineage>
</organism>
<proteinExistence type="predicted"/>
<evidence type="ECO:0000313" key="3">
    <source>
        <dbReference type="Proteomes" id="UP000041254"/>
    </source>
</evidence>
<reference evidence="2 3" key="1">
    <citation type="submission" date="2014-11" db="EMBL/GenBank/DDBJ databases">
        <authorList>
            <person name="Zhu J."/>
            <person name="Qi W."/>
            <person name="Song R."/>
        </authorList>
    </citation>
    <scope>NUCLEOTIDE SEQUENCE [LARGE SCALE GENOMIC DNA]</scope>
</reference>
<dbReference type="AlphaFoldDB" id="A0A0G4EBF3"/>
<dbReference type="VEuPathDB" id="CryptoDB:Vbra_6875"/>
<evidence type="ECO:0000256" key="1">
    <source>
        <dbReference type="SAM" id="MobiDB-lite"/>
    </source>
</evidence>
<evidence type="ECO:0000313" key="2">
    <source>
        <dbReference type="EMBL" id="CEL92597.1"/>
    </source>
</evidence>
<sequence length="231" mass="25123">MSVIFVEKQQNRPADARAGGGGGGEDVATESSELSKHITSCDQIMASCNDVRRKVEAVKRDVGITTDEEISELGSRMPSDLRELLMYECGKAISKCHTTWRESLETLNTCCTDHLLENKDRCSALMERTEDLHEVCLATKTLCTHLKGRNLLKELWADTGALIQMKSGPGRSLFGRNKGGTDEPLHIPGLPTAPAGGQEGERRVHVGGPHNNRFRSGLLGHIESADSEAGD</sequence>
<protein>
    <submittedName>
        <fullName evidence="2">Uncharacterized protein</fullName>
    </submittedName>
</protein>
<dbReference type="InParanoid" id="A0A0G4EBF3"/>
<gene>
    <name evidence="2" type="ORF">Vbra_6875</name>
</gene>
<name>A0A0G4EBF3_VITBC</name>